<sequence>MMRDTLTNHRGAITTQCLTATGIKSSRLGTKGEDMSTTNIDPGTYRITNARWEREMLVSSDRDCNFVVAGYYAQSSDQKWLIQRLGNHYHIQDAGTGRYLTAPEPKYNASVYLDGRNSCLWEIMGLHPESDVKGYTIKLAESNLILEMNVSATWAKYPSIFLANSQREYTACLVWQLDRLGPLPSDQSDSAKPSASPINLTIPQPSISQSSPGTESRTTPKDQLISQLADQIAQNNTRLVELAVQLASQTQKLTDMSREVQTHKQLVQDREREIWEHKQKIEDKEREIEDRERQIRELTKSVEEKDQLLLRMAARLAEGGGPSVQSQDQGQTTEVSASNESSGEGILNEVGVLREKVERLEGLMMQVSNILLRWRVQL</sequence>
<keyword evidence="4" id="KW-1185">Reference proteome</keyword>
<evidence type="ECO:0000313" key="3">
    <source>
        <dbReference type="EMBL" id="KAB5593263.1"/>
    </source>
</evidence>
<feature type="region of interest" description="Disordered" evidence="2">
    <location>
        <begin position="185"/>
        <end position="221"/>
    </location>
</feature>
<dbReference type="SUPFAM" id="SSF50370">
    <property type="entry name" value="Ricin B-like lectins"/>
    <property type="match status" value="1"/>
</dbReference>
<dbReference type="EMBL" id="SSOP01000041">
    <property type="protein sequence ID" value="KAB5593263.1"/>
    <property type="molecule type" value="Genomic_DNA"/>
</dbReference>
<dbReference type="InterPro" id="IPR035992">
    <property type="entry name" value="Ricin_B-like_lectins"/>
</dbReference>
<reference evidence="3 4" key="1">
    <citation type="journal article" date="2019" name="Fungal Biol. Biotechnol.">
        <title>Draft genome sequence of fastidious pathogen Ceratobasidium theobromae, which causes vascular-streak dieback in Theobroma cacao.</title>
        <authorList>
            <person name="Ali S.S."/>
            <person name="Asman A."/>
            <person name="Shao J."/>
            <person name="Firmansyah A.P."/>
            <person name="Susilo A.W."/>
            <person name="Rosmana A."/>
            <person name="McMahon P."/>
            <person name="Junaid M."/>
            <person name="Guest D."/>
            <person name="Kheng T.Y."/>
            <person name="Meinhardt L.W."/>
            <person name="Bailey B.A."/>
        </authorList>
    </citation>
    <scope>NUCLEOTIDE SEQUENCE [LARGE SCALE GENOMIC DNA]</scope>
    <source>
        <strain evidence="3 4">CT2</strain>
    </source>
</reference>
<feature type="compositionally biased region" description="Low complexity" evidence="2">
    <location>
        <begin position="202"/>
        <end position="212"/>
    </location>
</feature>
<evidence type="ECO:0000256" key="1">
    <source>
        <dbReference type="SAM" id="Coils"/>
    </source>
</evidence>
<accession>A0A5N5QNX4</accession>
<feature type="compositionally biased region" description="Polar residues" evidence="2">
    <location>
        <begin position="185"/>
        <end position="201"/>
    </location>
</feature>
<dbReference type="AlphaFoldDB" id="A0A5N5QNX4"/>
<evidence type="ECO:0008006" key="5">
    <source>
        <dbReference type="Google" id="ProtNLM"/>
    </source>
</evidence>
<dbReference type="Gene3D" id="2.80.10.50">
    <property type="match status" value="1"/>
</dbReference>
<name>A0A5N5QNX4_9AGAM</name>
<keyword evidence="1" id="KW-0175">Coiled coil</keyword>
<feature type="coiled-coil region" evidence="1">
    <location>
        <begin position="267"/>
        <end position="308"/>
    </location>
</feature>
<dbReference type="OrthoDB" id="3228793at2759"/>
<proteinExistence type="predicted"/>
<evidence type="ECO:0000313" key="4">
    <source>
        <dbReference type="Proteomes" id="UP000383932"/>
    </source>
</evidence>
<gene>
    <name evidence="3" type="ORF">CTheo_3266</name>
</gene>
<comment type="caution">
    <text evidence="3">The sequence shown here is derived from an EMBL/GenBank/DDBJ whole genome shotgun (WGS) entry which is preliminary data.</text>
</comment>
<protein>
    <recommendedName>
        <fullName evidence="5">Ricin B lectin domain-containing protein</fullName>
    </recommendedName>
</protein>
<organism evidence="3 4">
    <name type="scientific">Ceratobasidium theobromae</name>
    <dbReference type="NCBI Taxonomy" id="1582974"/>
    <lineage>
        <taxon>Eukaryota</taxon>
        <taxon>Fungi</taxon>
        <taxon>Dikarya</taxon>
        <taxon>Basidiomycota</taxon>
        <taxon>Agaricomycotina</taxon>
        <taxon>Agaricomycetes</taxon>
        <taxon>Cantharellales</taxon>
        <taxon>Ceratobasidiaceae</taxon>
        <taxon>Ceratobasidium</taxon>
    </lineage>
</organism>
<evidence type="ECO:0000256" key="2">
    <source>
        <dbReference type="SAM" id="MobiDB-lite"/>
    </source>
</evidence>
<feature type="region of interest" description="Disordered" evidence="2">
    <location>
        <begin position="318"/>
        <end position="343"/>
    </location>
</feature>
<dbReference type="Proteomes" id="UP000383932">
    <property type="component" value="Unassembled WGS sequence"/>
</dbReference>
<feature type="compositionally biased region" description="Polar residues" evidence="2">
    <location>
        <begin position="323"/>
        <end position="342"/>
    </location>
</feature>